<feature type="transmembrane region" description="Helical" evidence="9">
    <location>
        <begin position="316"/>
        <end position="339"/>
    </location>
</feature>
<keyword evidence="6 9" id="KW-0472">Membrane</keyword>
<comment type="caution">
    <text evidence="10">The sequence shown here is derived from an EMBL/GenBank/DDBJ whole genome shotgun (WGS) entry which is preliminary data.</text>
</comment>
<feature type="transmembrane region" description="Helical" evidence="9">
    <location>
        <begin position="284"/>
        <end position="309"/>
    </location>
</feature>
<evidence type="ECO:0000256" key="2">
    <source>
        <dbReference type="ARBA" id="ARBA00022475"/>
    </source>
</evidence>
<dbReference type="Proteomes" id="UP000305654">
    <property type="component" value="Unassembled WGS sequence"/>
</dbReference>
<keyword evidence="2" id="KW-1003">Cell membrane</keyword>
<evidence type="ECO:0000256" key="8">
    <source>
        <dbReference type="SAM" id="MobiDB-lite"/>
    </source>
</evidence>
<dbReference type="AlphaFoldDB" id="A0A5R9IZJ1"/>
<proteinExistence type="inferred from homology"/>
<protein>
    <submittedName>
        <fullName evidence="10">DUF2029 domain-containing protein</fullName>
    </submittedName>
</protein>
<keyword evidence="11" id="KW-1185">Reference proteome</keyword>
<evidence type="ECO:0000256" key="5">
    <source>
        <dbReference type="ARBA" id="ARBA00022989"/>
    </source>
</evidence>
<dbReference type="GO" id="GO:0005886">
    <property type="term" value="C:plasma membrane"/>
    <property type="evidence" value="ECO:0007669"/>
    <property type="project" value="UniProtKB-SubCell"/>
</dbReference>
<feature type="transmembrane region" description="Helical" evidence="9">
    <location>
        <begin position="221"/>
        <end position="239"/>
    </location>
</feature>
<evidence type="ECO:0000313" key="10">
    <source>
        <dbReference type="EMBL" id="TLU70865.1"/>
    </source>
</evidence>
<comment type="similarity">
    <text evidence="7">Belongs to the glycosyltransferase 87 family.</text>
</comment>
<accession>A0A5R9IZJ1</accession>
<evidence type="ECO:0000256" key="9">
    <source>
        <dbReference type="SAM" id="Phobius"/>
    </source>
</evidence>
<dbReference type="InterPro" id="IPR018584">
    <property type="entry name" value="GT87"/>
</dbReference>
<keyword evidence="4 9" id="KW-0812">Transmembrane</keyword>
<dbReference type="EMBL" id="VCDI01000010">
    <property type="protein sequence ID" value="TLU70865.1"/>
    <property type="molecule type" value="Genomic_DNA"/>
</dbReference>
<feature type="region of interest" description="Disordered" evidence="8">
    <location>
        <begin position="85"/>
        <end position="112"/>
    </location>
</feature>
<feature type="transmembrane region" description="Helical" evidence="9">
    <location>
        <begin position="244"/>
        <end position="264"/>
    </location>
</feature>
<gene>
    <name evidence="10" type="ORF">FE263_19970</name>
</gene>
<dbReference type="Pfam" id="PF09594">
    <property type="entry name" value="GT87"/>
    <property type="match status" value="1"/>
</dbReference>
<evidence type="ECO:0000256" key="4">
    <source>
        <dbReference type="ARBA" id="ARBA00022692"/>
    </source>
</evidence>
<feature type="transmembrane region" description="Helical" evidence="9">
    <location>
        <begin position="404"/>
        <end position="426"/>
    </location>
</feature>
<evidence type="ECO:0000256" key="6">
    <source>
        <dbReference type="ARBA" id="ARBA00023136"/>
    </source>
</evidence>
<keyword evidence="5 9" id="KW-1133">Transmembrane helix</keyword>
<evidence type="ECO:0000313" key="11">
    <source>
        <dbReference type="Proteomes" id="UP000305654"/>
    </source>
</evidence>
<feature type="transmembrane region" description="Helical" evidence="9">
    <location>
        <begin position="379"/>
        <end position="397"/>
    </location>
</feature>
<reference evidence="10 11" key="1">
    <citation type="submission" date="2019-05" db="EMBL/GenBank/DDBJ databases">
        <authorList>
            <person name="Pankratov T."/>
            <person name="Grouzdev D."/>
        </authorList>
    </citation>
    <scope>NUCLEOTIDE SEQUENCE [LARGE SCALE GENOMIC DNA]</scope>
    <source>
        <strain evidence="10 11">KEBCLARHB70R</strain>
    </source>
</reference>
<dbReference type="OrthoDB" id="7679563at2"/>
<name>A0A5R9IZJ1_9PROT</name>
<feature type="transmembrane region" description="Helical" evidence="9">
    <location>
        <begin position="446"/>
        <end position="468"/>
    </location>
</feature>
<comment type="subcellular location">
    <subcellularLocation>
        <location evidence="1">Cell membrane</location>
        <topology evidence="1">Multi-pass membrane protein</topology>
    </subcellularLocation>
</comment>
<evidence type="ECO:0000256" key="7">
    <source>
        <dbReference type="ARBA" id="ARBA00024033"/>
    </source>
</evidence>
<evidence type="ECO:0000256" key="1">
    <source>
        <dbReference type="ARBA" id="ARBA00004651"/>
    </source>
</evidence>
<sequence length="512" mass="56020">MCIGLLVRPLRGRHALRGGGGDRDLPDDTLCIWLRSAAADRRRHRGGDRSIQAVGQLCLLGNHGPAGGVPAAVLYRVLPHQQRSGDGAALAGGSPGQGLHHEHAAPTSHPHRHGIRMTPFTQPWQARGIPARTLCRLLLILFTFLTPVTLYHILPQCFENDYFAFRSFARFVQLHPPGMIYDYPLLQKFQGTSTVTFPYFYQPQMLLLVWPLAHLPYVPGYAFWMLPGMTICAIVLWFAERNVLAVIAVLVGPSTLLIWINGQSSMVQAGLMFGGFLLLPRRPALAGVLFGLMIYKPQLAVLVPVALLASRQWRTIAVACITAALFLSASAAAFGVGVWTSWWHHLPTIGTTIAWKTVELSRVMATITANLLMFGATPTQAHIVQAVSTLTMVTLVWRCFRERVCMLGAALVGAGTFLATPFAFGYDLAVFNLAVIITASERWRRGGSFSFLEIVILVLGFLLPWCVISPVMFRNSSVVVCAVVCVILRRIDAVRHQAPAPVPEVVGSPVTA</sequence>
<evidence type="ECO:0000256" key="3">
    <source>
        <dbReference type="ARBA" id="ARBA00022679"/>
    </source>
</evidence>
<keyword evidence="3" id="KW-0808">Transferase</keyword>
<dbReference type="GO" id="GO:0016758">
    <property type="term" value="F:hexosyltransferase activity"/>
    <property type="evidence" value="ECO:0007669"/>
    <property type="project" value="InterPro"/>
</dbReference>
<organism evidence="10 11">
    <name type="scientific">Lichenicoccus roseus</name>
    <dbReference type="NCBI Taxonomy" id="2683649"/>
    <lineage>
        <taxon>Bacteria</taxon>
        <taxon>Pseudomonadati</taxon>
        <taxon>Pseudomonadota</taxon>
        <taxon>Alphaproteobacteria</taxon>
        <taxon>Acetobacterales</taxon>
        <taxon>Acetobacteraceae</taxon>
        <taxon>Lichenicoccus</taxon>
    </lineage>
</organism>
<feature type="transmembrane region" description="Helical" evidence="9">
    <location>
        <begin position="134"/>
        <end position="154"/>
    </location>
</feature>